<dbReference type="KEGG" id="dzi:111291307"/>
<dbReference type="InterPro" id="IPR054502">
    <property type="entry name" value="bHLH-TF_ACT-like_plant"/>
</dbReference>
<dbReference type="Pfam" id="PF14215">
    <property type="entry name" value="bHLH-MYC_N"/>
    <property type="match status" value="1"/>
</dbReference>
<dbReference type="OrthoDB" id="690068at2759"/>
<evidence type="ECO:0000256" key="7">
    <source>
        <dbReference type="SAM" id="MobiDB-lite"/>
    </source>
</evidence>
<evidence type="ECO:0000313" key="9">
    <source>
        <dbReference type="Proteomes" id="UP000515121"/>
    </source>
</evidence>
<keyword evidence="4" id="KW-0010">Activator</keyword>
<evidence type="ECO:0000313" key="10">
    <source>
        <dbReference type="RefSeq" id="XP_022738701.1"/>
    </source>
</evidence>
<evidence type="ECO:0000256" key="5">
    <source>
        <dbReference type="ARBA" id="ARBA00023163"/>
    </source>
</evidence>
<dbReference type="SMART" id="SM00353">
    <property type="entry name" value="HLH"/>
    <property type="match status" value="1"/>
</dbReference>
<feature type="region of interest" description="Disordered" evidence="7">
    <location>
        <begin position="549"/>
        <end position="570"/>
    </location>
</feature>
<evidence type="ECO:0000259" key="8">
    <source>
        <dbReference type="PROSITE" id="PS50888"/>
    </source>
</evidence>
<dbReference type="Proteomes" id="UP000515121">
    <property type="component" value="Unplaced"/>
</dbReference>
<keyword evidence="3" id="KW-0238">DNA-binding</keyword>
<dbReference type="GO" id="GO:0046983">
    <property type="term" value="F:protein dimerization activity"/>
    <property type="evidence" value="ECO:0007669"/>
    <property type="project" value="InterPro"/>
</dbReference>
<keyword evidence="5" id="KW-0804">Transcription</keyword>
<keyword evidence="2" id="KW-0805">Transcription regulation</keyword>
<dbReference type="GO" id="GO:0080090">
    <property type="term" value="P:regulation of primary metabolic process"/>
    <property type="evidence" value="ECO:0007669"/>
    <property type="project" value="UniProtKB-ARBA"/>
</dbReference>
<dbReference type="GeneID" id="111291307"/>
<dbReference type="Pfam" id="PF00010">
    <property type="entry name" value="HLH"/>
    <property type="match status" value="1"/>
</dbReference>
<evidence type="ECO:0000256" key="6">
    <source>
        <dbReference type="ARBA" id="ARBA00023242"/>
    </source>
</evidence>
<dbReference type="PROSITE" id="PS50888">
    <property type="entry name" value="BHLH"/>
    <property type="match status" value="1"/>
</dbReference>
<dbReference type="Gene3D" id="4.10.280.10">
    <property type="entry name" value="Helix-loop-helix DNA-binding domain"/>
    <property type="match status" value="1"/>
</dbReference>
<dbReference type="InterPro" id="IPR011598">
    <property type="entry name" value="bHLH_dom"/>
</dbReference>
<feature type="domain" description="BHLH" evidence="8">
    <location>
        <begin position="475"/>
        <end position="524"/>
    </location>
</feature>
<keyword evidence="6" id="KW-0539">Nucleus</keyword>
<dbReference type="InterPro" id="IPR036638">
    <property type="entry name" value="HLH_DNA-bd_sf"/>
</dbReference>
<name>A0A6P5YF69_DURZI</name>
<dbReference type="SUPFAM" id="SSF47459">
    <property type="entry name" value="HLH, helix-loop-helix DNA-binding domain"/>
    <property type="match status" value="1"/>
</dbReference>
<gene>
    <name evidence="10" type="primary">LOC111291307</name>
</gene>
<accession>A0A6P5YF69</accession>
<dbReference type="PANTHER" id="PTHR46266">
    <property type="entry name" value="TRANSCRIPTION FACTOR TT8"/>
    <property type="match status" value="1"/>
</dbReference>
<evidence type="ECO:0000256" key="2">
    <source>
        <dbReference type="ARBA" id="ARBA00023015"/>
    </source>
</evidence>
<protein>
    <submittedName>
        <fullName evidence="10">Transcription factor EGL1-like isoform X1</fullName>
    </submittedName>
</protein>
<dbReference type="RefSeq" id="XP_022738701.1">
    <property type="nucleotide sequence ID" value="XM_022882966.1"/>
</dbReference>
<dbReference type="PANTHER" id="PTHR46266:SF3">
    <property type="entry name" value="TRANSCRIPTION FACTOR EGL1"/>
    <property type="match status" value="1"/>
</dbReference>
<dbReference type="InterPro" id="IPR025610">
    <property type="entry name" value="MYC/MYB_N"/>
</dbReference>
<evidence type="ECO:0000256" key="4">
    <source>
        <dbReference type="ARBA" id="ARBA00023159"/>
    </source>
</evidence>
<feature type="compositionally biased region" description="Polar residues" evidence="7">
    <location>
        <begin position="557"/>
        <end position="570"/>
    </location>
</feature>
<reference evidence="10" key="1">
    <citation type="submission" date="2025-08" db="UniProtKB">
        <authorList>
            <consortium name="RefSeq"/>
        </authorList>
    </citation>
    <scope>IDENTIFICATION</scope>
    <source>
        <tissue evidence="10">Fruit stalk</tissue>
    </source>
</reference>
<sequence>MATGVQNQESVPKNLKKQLALAVRDIQWGYAIFWSISARRPGVLEWADGYYNGDIKTRKTVQAVELNADQLGLQRSEQLRELYESLSAGDSSPQARRPSAALSPEDLTDTEWYYLVCMSFVFNIGQGLPGRTLSSGQSIWLFNAHHAESKVFSRSLLAKVGACALILAKPILVNTLRNDSLVYVFMAGNFGNRLSQSASIQTVVCFPFSGGVIELGVTDLVLEDLCLIQRIKTSFLDAPQTIGSNKSILVAARTGNDKDLACPALDPQILDTKLSPLLDCEQLEMASPNDSSDGFEPNHPAEDSFMIEGINGGASQVQSWQFMDEEFSNCVHHSLNSSDCISQTFVDHGNVVPLCQGEKDNDNGLQDVEECNKTKLTSLDLRSDDLHYQTVLSALLKSSHQLILGPHFRNSNQESSFVSWKKNVLVKSQKARDETPQKLLKKILFEVPQMHDKGLLESPEDNGVRDAAWRPEADEICGNHVLSERRRREKINERFMILKSLVPSNSKVDKVSILDVTIEYLQDLERRVEELESCRELIELEARMKRKSQDHVERTSDNYGNNKITNGKKSSLSKRKACDIDEAEQEIDYVISKDGSTDNVTVSTNNKDFLIEFRCPFREGILLEIMDALSILNLDCHSVQSSTTEGILSLTIKSKYKGSTVAKVGTIKQALQRVAWKC</sequence>
<comment type="subcellular location">
    <subcellularLocation>
        <location evidence="1">Nucleus</location>
    </subcellularLocation>
</comment>
<organism evidence="9 10">
    <name type="scientific">Durio zibethinus</name>
    <name type="common">Durian</name>
    <dbReference type="NCBI Taxonomy" id="66656"/>
    <lineage>
        <taxon>Eukaryota</taxon>
        <taxon>Viridiplantae</taxon>
        <taxon>Streptophyta</taxon>
        <taxon>Embryophyta</taxon>
        <taxon>Tracheophyta</taxon>
        <taxon>Spermatophyta</taxon>
        <taxon>Magnoliopsida</taxon>
        <taxon>eudicotyledons</taxon>
        <taxon>Gunneridae</taxon>
        <taxon>Pentapetalae</taxon>
        <taxon>rosids</taxon>
        <taxon>malvids</taxon>
        <taxon>Malvales</taxon>
        <taxon>Malvaceae</taxon>
        <taxon>Helicteroideae</taxon>
        <taxon>Durio</taxon>
    </lineage>
</organism>
<proteinExistence type="predicted"/>
<dbReference type="GO" id="GO:0005634">
    <property type="term" value="C:nucleus"/>
    <property type="evidence" value="ECO:0007669"/>
    <property type="project" value="UniProtKB-SubCell"/>
</dbReference>
<dbReference type="Pfam" id="PF22754">
    <property type="entry name" value="bHLH-TF_ACT-like_plant"/>
    <property type="match status" value="1"/>
</dbReference>
<evidence type="ECO:0000256" key="1">
    <source>
        <dbReference type="ARBA" id="ARBA00004123"/>
    </source>
</evidence>
<keyword evidence="9" id="KW-1185">Reference proteome</keyword>
<dbReference type="AlphaFoldDB" id="A0A6P5YF69"/>
<evidence type="ECO:0000256" key="3">
    <source>
        <dbReference type="ARBA" id="ARBA00023125"/>
    </source>
</evidence>